<dbReference type="Pfam" id="PF00295">
    <property type="entry name" value="Glyco_hydro_28"/>
    <property type="match status" value="1"/>
</dbReference>
<evidence type="ECO:0000256" key="2">
    <source>
        <dbReference type="ARBA" id="ARBA00022801"/>
    </source>
</evidence>
<dbReference type="AlphaFoldDB" id="A0A927IGN6"/>
<evidence type="ECO:0000256" key="1">
    <source>
        <dbReference type="ARBA" id="ARBA00008834"/>
    </source>
</evidence>
<keyword evidence="3 4" id="KW-0326">Glycosidase</keyword>
<dbReference type="PANTHER" id="PTHR31339:SF9">
    <property type="entry name" value="PLASMIN AND FIBRONECTIN-BINDING PROTEIN A"/>
    <property type="match status" value="1"/>
</dbReference>
<dbReference type="PANTHER" id="PTHR31339">
    <property type="entry name" value="PECTIN LYASE-RELATED"/>
    <property type="match status" value="1"/>
</dbReference>
<dbReference type="InterPro" id="IPR000743">
    <property type="entry name" value="Glyco_hydro_28"/>
</dbReference>
<reference evidence="5" key="1">
    <citation type="submission" date="2020-09" db="EMBL/GenBank/DDBJ databases">
        <title>Pelagicoccus enzymogenes sp. nov. with an EPS production, isolated from marine sediment.</title>
        <authorList>
            <person name="Feng X."/>
        </authorList>
    </citation>
    <scope>NUCLEOTIDE SEQUENCE</scope>
    <source>
        <strain evidence="5">NFK12</strain>
    </source>
</reference>
<dbReference type="Proteomes" id="UP000622317">
    <property type="component" value="Unassembled WGS sequence"/>
</dbReference>
<dbReference type="GO" id="GO:0004650">
    <property type="term" value="F:polygalacturonase activity"/>
    <property type="evidence" value="ECO:0007669"/>
    <property type="project" value="InterPro"/>
</dbReference>
<protein>
    <submittedName>
        <fullName evidence="5">Glycoside hydrolase family 28 protein</fullName>
    </submittedName>
</protein>
<evidence type="ECO:0000256" key="3">
    <source>
        <dbReference type="ARBA" id="ARBA00023295"/>
    </source>
</evidence>
<dbReference type="Gene3D" id="2.160.20.10">
    <property type="entry name" value="Single-stranded right-handed beta-helix, Pectin lyase-like"/>
    <property type="match status" value="1"/>
</dbReference>
<dbReference type="InterPro" id="IPR051801">
    <property type="entry name" value="GH28_Enzymes"/>
</dbReference>
<proteinExistence type="inferred from homology"/>
<gene>
    <name evidence="5" type="ORF">IEN85_03590</name>
</gene>
<dbReference type="InterPro" id="IPR011050">
    <property type="entry name" value="Pectin_lyase_fold/virulence"/>
</dbReference>
<evidence type="ECO:0000256" key="4">
    <source>
        <dbReference type="RuleBase" id="RU361169"/>
    </source>
</evidence>
<dbReference type="InterPro" id="IPR012334">
    <property type="entry name" value="Pectin_lyas_fold"/>
</dbReference>
<comment type="caution">
    <text evidence="5">The sequence shown here is derived from an EMBL/GenBank/DDBJ whole genome shotgun (WGS) entry which is preliminary data.</text>
</comment>
<dbReference type="SUPFAM" id="SSF51126">
    <property type="entry name" value="Pectin lyase-like"/>
    <property type="match status" value="1"/>
</dbReference>
<name>A0A927IGN6_9BACT</name>
<evidence type="ECO:0000313" key="6">
    <source>
        <dbReference type="Proteomes" id="UP000622317"/>
    </source>
</evidence>
<accession>A0A927IGN6</accession>
<organism evidence="5 6">
    <name type="scientific">Pelagicoccus enzymogenes</name>
    <dbReference type="NCBI Taxonomy" id="2773457"/>
    <lineage>
        <taxon>Bacteria</taxon>
        <taxon>Pseudomonadati</taxon>
        <taxon>Verrucomicrobiota</taxon>
        <taxon>Opitutia</taxon>
        <taxon>Puniceicoccales</taxon>
        <taxon>Pelagicoccaceae</taxon>
        <taxon>Pelagicoccus</taxon>
    </lineage>
</organism>
<dbReference type="RefSeq" id="WP_191615696.1">
    <property type="nucleotide sequence ID" value="NZ_JACYFG010000006.1"/>
</dbReference>
<sequence length="439" mass="49390">MLNEKENSLGYERVEVEAPFEMPCIRIADFKKCPRRSIVEFGALPEDRAATTHALALAIANASAAGGGVVVVPEGKWLCSGIRFKSNVNLHLERGARLSFSGAPEDYLPAVSSSWEGFECLNYAPLIYGYECENVAISGEGTLVAEMEVWEEWFARPPAHMEGLKRLYEMGSKDWPLDMRDMTEGDANLRPQFVQFNRCRHVLIEGVSIVNSPFWVLHPFLCEDVVIRRVSVKAHGHNNDGVDPEMCQNLLIEDCVFDQGDDAIAIKSGRNRDAWRIGVPTRNVVIRNCEVKNAHQLLAVGTELSAGVENVLVENCRLDKSIGEVGHLLYIKTNERRGGWVRNVWMRDIEAGDLRKGILGIDTDVLFQWRDLVPTYEKRMTRIESVRVENIRVGEVGYVYRILGDERLPVADVRMSGIKYESAREANEVRNAQAVDCPE</sequence>
<dbReference type="GO" id="GO:0005975">
    <property type="term" value="P:carbohydrate metabolic process"/>
    <property type="evidence" value="ECO:0007669"/>
    <property type="project" value="InterPro"/>
</dbReference>
<evidence type="ECO:0000313" key="5">
    <source>
        <dbReference type="EMBL" id="MBD5778560.1"/>
    </source>
</evidence>
<comment type="similarity">
    <text evidence="1 4">Belongs to the glycosyl hydrolase 28 family.</text>
</comment>
<keyword evidence="6" id="KW-1185">Reference proteome</keyword>
<dbReference type="EMBL" id="JACYFG010000006">
    <property type="protein sequence ID" value="MBD5778560.1"/>
    <property type="molecule type" value="Genomic_DNA"/>
</dbReference>
<keyword evidence="2 4" id="KW-0378">Hydrolase</keyword>